<evidence type="ECO:0000313" key="2">
    <source>
        <dbReference type="EMBL" id="GER89979.1"/>
    </source>
</evidence>
<dbReference type="AlphaFoldDB" id="A0A5J4KV58"/>
<feature type="compositionally biased region" description="Pro residues" evidence="1">
    <location>
        <begin position="80"/>
        <end position="92"/>
    </location>
</feature>
<dbReference type="Proteomes" id="UP000326912">
    <property type="component" value="Unassembled WGS sequence"/>
</dbReference>
<accession>A0A5J4KV58</accession>
<protein>
    <recommendedName>
        <fullName evidence="4">RHS repeat-associated core domain-containing protein</fullName>
    </recommendedName>
</protein>
<dbReference type="InterPro" id="IPR050708">
    <property type="entry name" value="T6SS_VgrG/RHS"/>
</dbReference>
<comment type="caution">
    <text evidence="2">The sequence shown here is derived from an EMBL/GenBank/DDBJ whole genome shotgun (WGS) entry which is preliminary data.</text>
</comment>
<dbReference type="PANTHER" id="PTHR32305">
    <property type="match status" value="1"/>
</dbReference>
<gene>
    <name evidence="2" type="ORF">KDW_41410</name>
</gene>
<feature type="region of interest" description="Disordered" evidence="1">
    <location>
        <begin position="76"/>
        <end position="99"/>
    </location>
</feature>
<sequence length="173" mass="17606">MTTPYNYTGQRRDSTSGLLYYGARYYDATSGRFTSADTVETNGTGLDAYAYVKGSPETFTDPTGHGRCGPDGDCVGVPGPGTPGQPPAPEPTQPGVGGGDDACHNMALCGGGGGSSGGGASTGGDGQCHSGCKAETTGGVVDTHVDLVLMHKVIHVSLTLTIHKRKIKQELIS</sequence>
<evidence type="ECO:0000313" key="3">
    <source>
        <dbReference type="Proteomes" id="UP000326912"/>
    </source>
</evidence>
<dbReference type="NCBIfam" id="TIGR03696">
    <property type="entry name" value="Rhs_assc_core"/>
    <property type="match status" value="1"/>
</dbReference>
<keyword evidence="3" id="KW-1185">Reference proteome</keyword>
<dbReference type="Gene3D" id="2.180.10.10">
    <property type="entry name" value="RHS repeat-associated core"/>
    <property type="match status" value="1"/>
</dbReference>
<proteinExistence type="predicted"/>
<evidence type="ECO:0000256" key="1">
    <source>
        <dbReference type="SAM" id="MobiDB-lite"/>
    </source>
</evidence>
<dbReference type="EMBL" id="BKZW01000002">
    <property type="protein sequence ID" value="GER89979.1"/>
    <property type="molecule type" value="Genomic_DNA"/>
</dbReference>
<reference evidence="2 3" key="1">
    <citation type="submission" date="2019-10" db="EMBL/GenBank/DDBJ databases">
        <title>Dictyobacter vulcani sp. nov., within the class Ktedonobacteria, isolated from soil of volcanic Mt. Zao.</title>
        <authorList>
            <person name="Zheng Y."/>
            <person name="Wang C.M."/>
            <person name="Sakai Y."/>
            <person name="Abe K."/>
            <person name="Yokota A."/>
            <person name="Yabe S."/>
        </authorList>
    </citation>
    <scope>NUCLEOTIDE SEQUENCE [LARGE SCALE GENOMIC DNA]</scope>
    <source>
        <strain evidence="2 3">W12</strain>
    </source>
</reference>
<evidence type="ECO:0008006" key="4">
    <source>
        <dbReference type="Google" id="ProtNLM"/>
    </source>
</evidence>
<dbReference type="PANTHER" id="PTHR32305:SF15">
    <property type="entry name" value="PROTEIN RHSA-RELATED"/>
    <property type="match status" value="1"/>
</dbReference>
<organism evidence="2 3">
    <name type="scientific">Dictyobacter vulcani</name>
    <dbReference type="NCBI Taxonomy" id="2607529"/>
    <lineage>
        <taxon>Bacteria</taxon>
        <taxon>Bacillati</taxon>
        <taxon>Chloroflexota</taxon>
        <taxon>Ktedonobacteria</taxon>
        <taxon>Ktedonobacterales</taxon>
        <taxon>Dictyobacteraceae</taxon>
        <taxon>Dictyobacter</taxon>
    </lineage>
</organism>
<name>A0A5J4KV58_9CHLR</name>
<dbReference type="RefSeq" id="WP_151757773.1">
    <property type="nucleotide sequence ID" value="NZ_BKZW01000002.1"/>
</dbReference>
<dbReference type="InterPro" id="IPR022385">
    <property type="entry name" value="Rhs_assc_core"/>
</dbReference>